<organism evidence="3">
    <name type="scientific">Dunaliella tertiolecta</name>
    <name type="common">Green alga</name>
    <dbReference type="NCBI Taxonomy" id="3047"/>
    <lineage>
        <taxon>Eukaryota</taxon>
        <taxon>Viridiplantae</taxon>
        <taxon>Chlorophyta</taxon>
        <taxon>core chlorophytes</taxon>
        <taxon>Chlorophyceae</taxon>
        <taxon>CS clade</taxon>
        <taxon>Chlamydomonadales</taxon>
        <taxon>Dunaliellaceae</taxon>
        <taxon>Dunaliella</taxon>
    </lineage>
</organism>
<feature type="domain" description="N-acetyltransferase" evidence="2">
    <location>
        <begin position="146"/>
        <end position="320"/>
    </location>
</feature>
<evidence type="ECO:0000259" key="2">
    <source>
        <dbReference type="PROSITE" id="PS51186"/>
    </source>
</evidence>
<reference evidence="3" key="1">
    <citation type="submission" date="2021-01" db="EMBL/GenBank/DDBJ databases">
        <authorList>
            <person name="Corre E."/>
            <person name="Pelletier E."/>
            <person name="Niang G."/>
            <person name="Scheremetjew M."/>
            <person name="Finn R."/>
            <person name="Kale V."/>
            <person name="Holt S."/>
            <person name="Cochrane G."/>
            <person name="Meng A."/>
            <person name="Brown T."/>
            <person name="Cohen L."/>
        </authorList>
    </citation>
    <scope>NUCLEOTIDE SEQUENCE</scope>
    <source>
        <strain evidence="3">CCMP1320</strain>
    </source>
</reference>
<name>A0A7S3VIS1_DUNTE</name>
<dbReference type="PANTHER" id="PTHR42919:SF20">
    <property type="entry name" value="GCN5-RELATED N-ACETYLTRANSFERASE 10, CHLOROPLASTIC"/>
    <property type="match status" value="1"/>
</dbReference>
<dbReference type="InterPro" id="IPR051556">
    <property type="entry name" value="N-term/lysine_N-AcTrnsfr"/>
</dbReference>
<dbReference type="EMBL" id="HBIP01005179">
    <property type="protein sequence ID" value="CAE0487520.1"/>
    <property type="molecule type" value="Transcribed_RNA"/>
</dbReference>
<dbReference type="SUPFAM" id="SSF55729">
    <property type="entry name" value="Acyl-CoA N-acyltransferases (Nat)"/>
    <property type="match status" value="1"/>
</dbReference>
<dbReference type="CDD" id="cd04301">
    <property type="entry name" value="NAT_SF"/>
    <property type="match status" value="1"/>
</dbReference>
<dbReference type="PANTHER" id="PTHR42919">
    <property type="entry name" value="N-ALPHA-ACETYLTRANSFERASE"/>
    <property type="match status" value="1"/>
</dbReference>
<dbReference type="AlphaFoldDB" id="A0A7S3VIS1"/>
<feature type="region of interest" description="Disordered" evidence="1">
    <location>
        <begin position="71"/>
        <end position="91"/>
    </location>
</feature>
<evidence type="ECO:0000313" key="3">
    <source>
        <dbReference type="EMBL" id="CAE0487520.1"/>
    </source>
</evidence>
<proteinExistence type="predicted"/>
<accession>A0A7S3VIS1</accession>
<dbReference type="InterPro" id="IPR000182">
    <property type="entry name" value="GNAT_dom"/>
</dbReference>
<dbReference type="InterPro" id="IPR016181">
    <property type="entry name" value="Acyl_CoA_acyltransferase"/>
</dbReference>
<dbReference type="Gene3D" id="3.40.630.30">
    <property type="match status" value="1"/>
</dbReference>
<feature type="compositionally biased region" description="Low complexity" evidence="1">
    <location>
        <begin position="10"/>
        <end position="19"/>
    </location>
</feature>
<dbReference type="Pfam" id="PF00583">
    <property type="entry name" value="Acetyltransf_1"/>
    <property type="match status" value="1"/>
</dbReference>
<protein>
    <recommendedName>
        <fullName evidence="2">N-acetyltransferase domain-containing protein</fullName>
    </recommendedName>
</protein>
<dbReference type="GO" id="GO:0031415">
    <property type="term" value="C:NatA complex"/>
    <property type="evidence" value="ECO:0007669"/>
    <property type="project" value="TreeGrafter"/>
</dbReference>
<dbReference type="PROSITE" id="PS51186">
    <property type="entry name" value="GNAT"/>
    <property type="match status" value="1"/>
</dbReference>
<sequence>MNALAPCLPSSGFSHASSSNGLQSSHPRTIPAVPGHIYQRRLAVTKDPSLQACVDSSTSRKPRHLVTTRALEQEEGDRGATAISSTATAQPSKPRVVDALFHTRRGTSQHKVWRVRPYAPSDFAALVQLQTDSFHTPLPLPVLDKLAKMSLRAEVLDGLRQKERHSNPESYVVLVADDVTEEVQQQGIQGEMLDDVGLPQASNADRKVQAVAEVRVEVMRENEREVLSELEPGTREYTYISSMAVAEGSRRRGLASAVLSAAEQQSGIWGQPHVALHVYEDNEPAIRMYTKMGMQVLQKDPFLKKILGGRIRLLMYKYLDLGQSERW</sequence>
<feature type="compositionally biased region" description="Polar residues" evidence="1">
    <location>
        <begin position="82"/>
        <end position="91"/>
    </location>
</feature>
<evidence type="ECO:0000256" key="1">
    <source>
        <dbReference type="SAM" id="MobiDB-lite"/>
    </source>
</evidence>
<dbReference type="GO" id="GO:0008080">
    <property type="term" value="F:N-acetyltransferase activity"/>
    <property type="evidence" value="ECO:0007669"/>
    <property type="project" value="TreeGrafter"/>
</dbReference>
<feature type="region of interest" description="Disordered" evidence="1">
    <location>
        <begin position="1"/>
        <end position="29"/>
    </location>
</feature>
<dbReference type="GO" id="GO:0007064">
    <property type="term" value="P:mitotic sister chromatid cohesion"/>
    <property type="evidence" value="ECO:0007669"/>
    <property type="project" value="TreeGrafter"/>
</dbReference>
<gene>
    <name evidence="3" type="ORF">DTER00134_LOCUS2566</name>
</gene>